<keyword evidence="7" id="KW-0732">Signal</keyword>
<keyword evidence="3 6" id="KW-0812">Transmembrane</keyword>
<comment type="caution">
    <text evidence="8">The sequence shown here is derived from an EMBL/GenBank/DDBJ whole genome shotgun (WGS) entry which is preliminary data.</text>
</comment>
<reference evidence="8 9" key="1">
    <citation type="submission" date="2024-02" db="EMBL/GenBank/DDBJ databases">
        <authorList>
            <person name="Chen Y."/>
            <person name="Shah S."/>
            <person name="Dougan E. K."/>
            <person name="Thang M."/>
            <person name="Chan C."/>
        </authorList>
    </citation>
    <scope>NUCLEOTIDE SEQUENCE [LARGE SCALE GENOMIC DNA]</scope>
</reference>
<feature type="transmembrane region" description="Helical" evidence="6">
    <location>
        <begin position="139"/>
        <end position="158"/>
    </location>
</feature>
<sequence length="551" mass="59683">MTSVFSMLCYFWCIPGGLLADSIGRYKTIVGFGCIYALGTLLVACAVFDGVQRELGWLFMIGCFGLIALGTGGIKPNISNFGADQIGDATERQRECQKTFFSLLYLSINIGVLISFGFLTNITTGGLPGVIPEADGYSFAYGMGAICMMIAVVLFVAFTRFYQRLPGNGTGPFQQMLWYHWHSVKSGGGWKAAMSAVGFACLPLFFLATLASTLWPESQGPMESQRLYDPCSGSLEPPRSLHGVESGKDILTQIALILGSIACVFLVVANVNCSWVQELEAKEDGSEDEKSSMKRFSAEEAKQTFAAVPVIVVVNLAFNLCYNSMNAAFPSQACQMDLRVGGKQLNGAFFNIADAVVIVVFTLICESCLYPLMARLSGRKSVSLTQKIILGLVIAAASNLAAAVLEIQRRQAPFLCNAGFSECAPGYADDGLHGTRMNDISAFWTFIPFAMVGIAEVLINPCMYCYSYESAPVEVRSLLQAFNLFFQGSVSNAFTAVVAKLAYPNNLNKGHLEYYYYVNAACSVVGIGLYLIVTGCGRESQREQTKDPATE</sequence>
<protein>
    <submittedName>
        <fullName evidence="8">Protein NRT1/ PTR FAMILY 8.2 (AtNPF8.2) (Peptide transporter PTR5)</fullName>
    </submittedName>
</protein>
<dbReference type="InterPro" id="IPR036259">
    <property type="entry name" value="MFS_trans_sf"/>
</dbReference>
<comment type="similarity">
    <text evidence="2">Belongs to the major facilitator superfamily. Proton-dependent oligopeptide transporter (POT/PTR) (TC 2.A.17) family.</text>
</comment>
<keyword evidence="4 6" id="KW-1133">Transmembrane helix</keyword>
<feature type="transmembrane region" description="Helical" evidence="6">
    <location>
        <begin position="30"/>
        <end position="51"/>
    </location>
</feature>
<accession>A0ABP0LWF7</accession>
<evidence type="ECO:0000256" key="2">
    <source>
        <dbReference type="ARBA" id="ARBA00005982"/>
    </source>
</evidence>
<dbReference type="EMBL" id="CAXAMM010018513">
    <property type="protein sequence ID" value="CAK9043571.1"/>
    <property type="molecule type" value="Genomic_DNA"/>
</dbReference>
<feature type="transmembrane region" description="Helical" evidence="6">
    <location>
        <begin position="442"/>
        <end position="466"/>
    </location>
</feature>
<dbReference type="Proteomes" id="UP001642464">
    <property type="component" value="Unassembled WGS sequence"/>
</dbReference>
<proteinExistence type="inferred from homology"/>
<dbReference type="Pfam" id="PF00854">
    <property type="entry name" value="PTR2"/>
    <property type="match status" value="2"/>
</dbReference>
<dbReference type="InterPro" id="IPR000109">
    <property type="entry name" value="POT_fam"/>
</dbReference>
<feature type="transmembrane region" description="Helical" evidence="6">
    <location>
        <begin position="345"/>
        <end position="372"/>
    </location>
</feature>
<evidence type="ECO:0000256" key="3">
    <source>
        <dbReference type="ARBA" id="ARBA00022692"/>
    </source>
</evidence>
<name>A0ABP0LWF7_9DINO</name>
<feature type="transmembrane region" description="Helical" evidence="6">
    <location>
        <begin position="192"/>
        <end position="215"/>
    </location>
</feature>
<keyword evidence="9" id="KW-1185">Reference proteome</keyword>
<evidence type="ECO:0000256" key="6">
    <source>
        <dbReference type="SAM" id="Phobius"/>
    </source>
</evidence>
<feature type="transmembrane region" description="Helical" evidence="6">
    <location>
        <begin position="250"/>
        <end position="269"/>
    </location>
</feature>
<evidence type="ECO:0000256" key="5">
    <source>
        <dbReference type="ARBA" id="ARBA00023136"/>
    </source>
</evidence>
<organism evidence="8 9">
    <name type="scientific">Durusdinium trenchii</name>
    <dbReference type="NCBI Taxonomy" id="1381693"/>
    <lineage>
        <taxon>Eukaryota</taxon>
        <taxon>Sar</taxon>
        <taxon>Alveolata</taxon>
        <taxon>Dinophyceae</taxon>
        <taxon>Suessiales</taxon>
        <taxon>Symbiodiniaceae</taxon>
        <taxon>Durusdinium</taxon>
    </lineage>
</organism>
<comment type="subcellular location">
    <subcellularLocation>
        <location evidence="1">Membrane</location>
        <topology evidence="1">Multi-pass membrane protein</topology>
    </subcellularLocation>
</comment>
<feature type="transmembrane region" description="Helical" evidence="6">
    <location>
        <begin position="384"/>
        <end position="405"/>
    </location>
</feature>
<feature type="transmembrane region" description="Helical" evidence="6">
    <location>
        <begin position="100"/>
        <end position="119"/>
    </location>
</feature>
<feature type="chain" id="PRO_5046735512" evidence="7">
    <location>
        <begin position="21"/>
        <end position="551"/>
    </location>
</feature>
<feature type="signal peptide" evidence="7">
    <location>
        <begin position="1"/>
        <end position="20"/>
    </location>
</feature>
<feature type="transmembrane region" description="Helical" evidence="6">
    <location>
        <begin position="478"/>
        <end position="502"/>
    </location>
</feature>
<dbReference type="SUPFAM" id="SSF103473">
    <property type="entry name" value="MFS general substrate transporter"/>
    <property type="match status" value="1"/>
</dbReference>
<feature type="transmembrane region" description="Helical" evidence="6">
    <location>
        <begin position="304"/>
        <end position="325"/>
    </location>
</feature>
<evidence type="ECO:0000313" key="8">
    <source>
        <dbReference type="EMBL" id="CAK9043571.1"/>
    </source>
</evidence>
<evidence type="ECO:0000256" key="4">
    <source>
        <dbReference type="ARBA" id="ARBA00022989"/>
    </source>
</evidence>
<feature type="transmembrane region" description="Helical" evidence="6">
    <location>
        <begin position="514"/>
        <end position="533"/>
    </location>
</feature>
<dbReference type="Gene3D" id="1.20.1250.20">
    <property type="entry name" value="MFS general substrate transporter like domains"/>
    <property type="match status" value="1"/>
</dbReference>
<gene>
    <name evidence="8" type="ORF">SCF082_LOCUS24877</name>
</gene>
<evidence type="ECO:0000256" key="7">
    <source>
        <dbReference type="SAM" id="SignalP"/>
    </source>
</evidence>
<dbReference type="PANTHER" id="PTHR11654">
    <property type="entry name" value="OLIGOPEPTIDE TRANSPORTER-RELATED"/>
    <property type="match status" value="1"/>
</dbReference>
<evidence type="ECO:0000256" key="1">
    <source>
        <dbReference type="ARBA" id="ARBA00004141"/>
    </source>
</evidence>
<evidence type="ECO:0000313" key="9">
    <source>
        <dbReference type="Proteomes" id="UP001642464"/>
    </source>
</evidence>
<keyword evidence="5 6" id="KW-0472">Membrane</keyword>